<sequence length="66" mass="7576">MTSFGYAASSMNYTMFSVEVLYIKSCSQLLHLTCVKFHDHRSSSLGVMIFSSLVLESVQILYRFRN</sequence>
<dbReference type="AlphaFoldDB" id="B6T3Z4"/>
<proteinExistence type="evidence at transcript level"/>
<reference evidence="1" key="1">
    <citation type="journal article" date="2009" name="Plant Mol. Biol.">
        <title>Insights into corn genes derived from large-scale cDNA sequencing.</title>
        <authorList>
            <person name="Alexandrov N.N."/>
            <person name="Brover V.V."/>
            <person name="Freidin S."/>
            <person name="Troukhan M.E."/>
            <person name="Tatarinova T.V."/>
            <person name="Zhang H."/>
            <person name="Swaller T.J."/>
            <person name="Lu Y.P."/>
            <person name="Bouck J."/>
            <person name="Flavell R.B."/>
            <person name="Feldmann K.A."/>
        </authorList>
    </citation>
    <scope>NUCLEOTIDE SEQUENCE</scope>
</reference>
<organism evidence="1">
    <name type="scientific">Zea mays</name>
    <name type="common">Maize</name>
    <dbReference type="NCBI Taxonomy" id="4577"/>
    <lineage>
        <taxon>Eukaryota</taxon>
        <taxon>Viridiplantae</taxon>
        <taxon>Streptophyta</taxon>
        <taxon>Embryophyta</taxon>
        <taxon>Tracheophyta</taxon>
        <taxon>Spermatophyta</taxon>
        <taxon>Magnoliopsida</taxon>
        <taxon>Liliopsida</taxon>
        <taxon>Poales</taxon>
        <taxon>Poaceae</taxon>
        <taxon>PACMAD clade</taxon>
        <taxon>Panicoideae</taxon>
        <taxon>Andropogonodae</taxon>
        <taxon>Andropogoneae</taxon>
        <taxon>Tripsacinae</taxon>
        <taxon>Zea</taxon>
    </lineage>
</organism>
<name>B6T3Z4_MAIZE</name>
<dbReference type="EMBL" id="EU959709">
    <property type="protein sequence ID" value="ACG31827.1"/>
    <property type="molecule type" value="mRNA"/>
</dbReference>
<protein>
    <submittedName>
        <fullName evidence="1">Uncharacterized protein</fullName>
    </submittedName>
</protein>
<accession>B6T3Z4</accession>
<evidence type="ECO:0000313" key="1">
    <source>
        <dbReference type="EMBL" id="ACG31827.1"/>
    </source>
</evidence>